<evidence type="ECO:0000259" key="3">
    <source>
        <dbReference type="Pfam" id="PF16344"/>
    </source>
</evidence>
<dbReference type="PANTHER" id="PTHR30273">
    <property type="entry name" value="PERIPLASMIC SIGNAL SENSOR AND SIGMA FACTOR ACTIVATOR FECR-RELATED"/>
    <property type="match status" value="1"/>
</dbReference>
<comment type="caution">
    <text evidence="4">The sequence shown here is derived from an EMBL/GenBank/DDBJ whole genome shotgun (WGS) entry which is preliminary data.</text>
</comment>
<keyword evidence="1" id="KW-0472">Membrane</keyword>
<keyword evidence="1" id="KW-1133">Transmembrane helix</keyword>
<keyword evidence="5" id="KW-1185">Reference proteome</keyword>
<feature type="domain" description="Protein FecR C-terminal" evidence="3">
    <location>
        <begin position="321"/>
        <end position="389"/>
    </location>
</feature>
<dbReference type="Pfam" id="PF04773">
    <property type="entry name" value="FecR"/>
    <property type="match status" value="1"/>
</dbReference>
<evidence type="ECO:0000259" key="2">
    <source>
        <dbReference type="Pfam" id="PF04773"/>
    </source>
</evidence>
<dbReference type="Proteomes" id="UP000245647">
    <property type="component" value="Unassembled WGS sequence"/>
</dbReference>
<dbReference type="Gene3D" id="2.60.120.1440">
    <property type="match status" value="1"/>
</dbReference>
<evidence type="ECO:0000313" key="4">
    <source>
        <dbReference type="EMBL" id="PWG80531.1"/>
    </source>
</evidence>
<organism evidence="4 5">
    <name type="scientific">Pararcticibacter amylolyticus</name>
    <dbReference type="NCBI Taxonomy" id="2173175"/>
    <lineage>
        <taxon>Bacteria</taxon>
        <taxon>Pseudomonadati</taxon>
        <taxon>Bacteroidota</taxon>
        <taxon>Sphingobacteriia</taxon>
        <taxon>Sphingobacteriales</taxon>
        <taxon>Sphingobacteriaceae</taxon>
        <taxon>Pararcticibacter</taxon>
    </lineage>
</organism>
<gene>
    <name evidence="4" type="ORF">DDR33_10865</name>
</gene>
<evidence type="ECO:0000313" key="5">
    <source>
        <dbReference type="Proteomes" id="UP000245647"/>
    </source>
</evidence>
<evidence type="ECO:0000256" key="1">
    <source>
        <dbReference type="SAM" id="Phobius"/>
    </source>
</evidence>
<name>A0A2U2PGK7_9SPHI</name>
<accession>A0A2U2PGK7</accession>
<proteinExistence type="predicted"/>
<dbReference type="PANTHER" id="PTHR30273:SF2">
    <property type="entry name" value="PROTEIN FECR"/>
    <property type="match status" value="1"/>
</dbReference>
<dbReference type="InterPro" id="IPR006860">
    <property type="entry name" value="FecR"/>
</dbReference>
<keyword evidence="1" id="KW-0812">Transmembrane</keyword>
<dbReference type="Gene3D" id="3.55.50.30">
    <property type="match status" value="1"/>
</dbReference>
<dbReference type="InterPro" id="IPR032508">
    <property type="entry name" value="FecR_C"/>
</dbReference>
<dbReference type="InterPro" id="IPR012373">
    <property type="entry name" value="Ferrdict_sens_TM"/>
</dbReference>
<dbReference type="GO" id="GO:0016989">
    <property type="term" value="F:sigma factor antagonist activity"/>
    <property type="evidence" value="ECO:0007669"/>
    <property type="project" value="TreeGrafter"/>
</dbReference>
<feature type="transmembrane region" description="Helical" evidence="1">
    <location>
        <begin position="81"/>
        <end position="103"/>
    </location>
</feature>
<sequence length="391" mass="43275">MCLTYYSAGDMDIKSFNNLVDKVNNNTATDEELAQYNACLNRLMPGTTDWTQLSAESPEIIKAELWRRIQTARSPAKIRTIWPRIAVAASIVLAISVGSYFMIYKNNEEVPYFANDILPGRNQATLTLANGQKIILTMGLSGQLAQQGNTTIGVSSQNAITYTTSGADTHSAVTYNTLSTAVGEQSPYPLVLPDGTRVWLDAMSSITFPVSFKGKDRTVKVSGEAYFEVVHNDAQPFKVILKNQIVEDIGTHFNISAYDDGSETTTTLLEGAVKVSLSGTVPHGSRQELLLKPGQQSVLKGNSLSAVDVDPQEAIAWKNGYFRFNNENIRSVMLQLSRWYDIEVQYLGPVPDEKFYATSSREKNISEVLTMLQKTKGVRFKIEGRRVTVMQ</sequence>
<dbReference type="Pfam" id="PF16344">
    <property type="entry name" value="FecR_C"/>
    <property type="match status" value="1"/>
</dbReference>
<reference evidence="4 5" key="1">
    <citation type="submission" date="2018-04" db="EMBL/GenBank/DDBJ databases">
        <title>Pedobacter chongqingensis sp. nov., isolated from a rottenly hemp rope.</title>
        <authorList>
            <person name="Cai Y."/>
        </authorList>
    </citation>
    <scope>NUCLEOTIDE SEQUENCE [LARGE SCALE GENOMIC DNA]</scope>
    <source>
        <strain evidence="4 5">FJ4-8</strain>
    </source>
</reference>
<dbReference type="EMBL" id="QEAS01000008">
    <property type="protein sequence ID" value="PWG80531.1"/>
    <property type="molecule type" value="Genomic_DNA"/>
</dbReference>
<protein>
    <submittedName>
        <fullName evidence="4">Iron dicitrate transport regulator FecR</fullName>
    </submittedName>
</protein>
<dbReference type="AlphaFoldDB" id="A0A2U2PGK7"/>
<feature type="domain" description="FecR protein" evidence="2">
    <location>
        <begin position="180"/>
        <end position="274"/>
    </location>
</feature>